<sequence length="476" mass="52791">MAVASMYSNDVIVQSGVRFGTSGARGLVSQFTPQVCGAFTLAFMAQQTSAMRVAIAIDNRPSSVKIAQACIAALKHYGYEVEYYGVVPTPALAYAAQLLQLPAIMVTGSHIPHDRNGLKFYRCDGEIDKTDEQAIINAQICVPQLQLEALPQVSYYAQQQYIKRYVTYFPSDLLSGKRIGVYQHTSAGRDIYPSLFAALGGEVVNLGYSEEFVAIDTEAIDELDKQQAKKWTKEYQLDVLFSTDGDGDRPLLADERGEYLAGDILCLLAAQYLNINALAIPVNCNTALELSGAFEQIVRTKIGSVYVINAIKTLQDDNALVAGFEANGGFLLASDIYDNHRVMMKLETRDALLPVLCVLAMLGQNKLSNLLLKLPQRFTYSDRIENVELQKSTQIVQFARNSPYLFLDYSQIQYQGRVHVDNTDGVRILLESGDIIHLRPSGNAPEFRCYVDCDNKLNAQRLVMRVLSSIKNMTRA</sequence>
<evidence type="ECO:0000256" key="1">
    <source>
        <dbReference type="ARBA" id="ARBA00001946"/>
    </source>
</evidence>
<dbReference type="InterPro" id="IPR005844">
    <property type="entry name" value="A-D-PHexomutase_a/b/a-I"/>
</dbReference>
<dbReference type="EMBL" id="CAMAPD010000005">
    <property type="protein sequence ID" value="CAH9056410.1"/>
    <property type="molecule type" value="Genomic_DNA"/>
</dbReference>
<feature type="domain" description="Alpha-D-phosphohexomutase alpha/beta/alpha" evidence="9">
    <location>
        <begin position="160"/>
        <end position="257"/>
    </location>
</feature>
<dbReference type="Pfam" id="PF02880">
    <property type="entry name" value="PGM_PMM_III"/>
    <property type="match status" value="1"/>
</dbReference>
<dbReference type="CDD" id="cd03088">
    <property type="entry name" value="ManB"/>
    <property type="match status" value="1"/>
</dbReference>
<comment type="similarity">
    <text evidence="2 7">Belongs to the phosphohexose mutase family.</text>
</comment>
<evidence type="ECO:0000313" key="11">
    <source>
        <dbReference type="EMBL" id="CAH9056410.1"/>
    </source>
</evidence>
<feature type="domain" description="Alpha-D-phosphohexomutase alpha/beta/alpha" evidence="10">
    <location>
        <begin position="262"/>
        <end position="377"/>
    </location>
</feature>
<comment type="caution">
    <text evidence="11">The sequence shown here is derived from an EMBL/GenBank/DDBJ whole genome shotgun (WGS) entry which is preliminary data.</text>
</comment>
<evidence type="ECO:0000313" key="12">
    <source>
        <dbReference type="Proteomes" id="UP001152485"/>
    </source>
</evidence>
<dbReference type="PROSITE" id="PS00710">
    <property type="entry name" value="PGM_PMM"/>
    <property type="match status" value="1"/>
</dbReference>
<proteinExistence type="inferred from homology"/>
<accession>A0ABN8ULG1</accession>
<evidence type="ECO:0000259" key="8">
    <source>
        <dbReference type="Pfam" id="PF02878"/>
    </source>
</evidence>
<protein>
    <submittedName>
        <fullName evidence="11">Phosphoglucosamine mutase</fullName>
        <ecNumber evidence="11">5.4.2.10</ecNumber>
    </submittedName>
</protein>
<gene>
    <name evidence="11" type="primary">glmM_2</name>
    <name evidence="11" type="ORF">PSECIP111951_01455</name>
</gene>
<dbReference type="InterPro" id="IPR016055">
    <property type="entry name" value="A-D-PHexomutase_a/b/a-I/II/III"/>
</dbReference>
<evidence type="ECO:0000256" key="3">
    <source>
        <dbReference type="ARBA" id="ARBA00022553"/>
    </source>
</evidence>
<comment type="cofactor">
    <cofactor evidence="1">
        <name>Mg(2+)</name>
        <dbReference type="ChEBI" id="CHEBI:18420"/>
    </cofactor>
</comment>
<dbReference type="PANTHER" id="PTHR42946:SF1">
    <property type="entry name" value="PHOSPHOGLUCOMUTASE (ALPHA-D-GLUCOSE-1,6-BISPHOSPHATE-DEPENDENT)"/>
    <property type="match status" value="1"/>
</dbReference>
<dbReference type="Proteomes" id="UP001152485">
    <property type="component" value="Unassembled WGS sequence"/>
</dbReference>
<feature type="domain" description="Alpha-D-phosphohexomutase alpha/beta/alpha" evidence="8">
    <location>
        <begin position="18"/>
        <end position="137"/>
    </location>
</feature>
<evidence type="ECO:0000256" key="6">
    <source>
        <dbReference type="ARBA" id="ARBA00023235"/>
    </source>
</evidence>
<dbReference type="InterPro" id="IPR005845">
    <property type="entry name" value="A-D-PHexomutase_a/b/a-II"/>
</dbReference>
<name>A0ABN8ULG1_9GAMM</name>
<keyword evidence="6 11" id="KW-0413">Isomerase</keyword>
<dbReference type="Gene3D" id="3.40.120.10">
    <property type="entry name" value="Alpha-D-Glucose-1,6-Bisphosphate, subunit A, domain 3"/>
    <property type="match status" value="3"/>
</dbReference>
<dbReference type="Gene3D" id="3.30.310.50">
    <property type="entry name" value="Alpha-D-phosphohexomutase, C-terminal domain"/>
    <property type="match status" value="1"/>
</dbReference>
<dbReference type="GO" id="GO:0008966">
    <property type="term" value="F:phosphoglucosamine mutase activity"/>
    <property type="evidence" value="ECO:0007669"/>
    <property type="project" value="UniProtKB-EC"/>
</dbReference>
<keyword evidence="4 7" id="KW-0479">Metal-binding</keyword>
<dbReference type="EC" id="5.4.2.10" evidence="11"/>
<evidence type="ECO:0000256" key="7">
    <source>
        <dbReference type="RuleBase" id="RU004326"/>
    </source>
</evidence>
<evidence type="ECO:0000259" key="9">
    <source>
        <dbReference type="Pfam" id="PF02879"/>
    </source>
</evidence>
<evidence type="ECO:0000256" key="4">
    <source>
        <dbReference type="ARBA" id="ARBA00022723"/>
    </source>
</evidence>
<dbReference type="InterPro" id="IPR036900">
    <property type="entry name" value="A-D-PHexomutase_C_sf"/>
</dbReference>
<organism evidence="11 12">
    <name type="scientific">Pseudoalteromonas holothuriae</name>
    <dbReference type="NCBI Taxonomy" id="2963714"/>
    <lineage>
        <taxon>Bacteria</taxon>
        <taxon>Pseudomonadati</taxon>
        <taxon>Pseudomonadota</taxon>
        <taxon>Gammaproteobacteria</taxon>
        <taxon>Alteromonadales</taxon>
        <taxon>Pseudoalteromonadaceae</taxon>
        <taxon>Pseudoalteromonas</taxon>
    </lineage>
</organism>
<dbReference type="Pfam" id="PF02879">
    <property type="entry name" value="PGM_PMM_II"/>
    <property type="match status" value="1"/>
</dbReference>
<dbReference type="PANTHER" id="PTHR42946">
    <property type="entry name" value="PHOSPHOHEXOSE MUTASE"/>
    <property type="match status" value="1"/>
</dbReference>
<reference evidence="11 12" key="1">
    <citation type="submission" date="2022-07" db="EMBL/GenBank/DDBJ databases">
        <authorList>
            <person name="Criscuolo A."/>
        </authorList>
    </citation>
    <scope>NUCLEOTIDE SEQUENCE [LARGE SCALE GENOMIC DNA]</scope>
    <source>
        <strain evidence="12">CIP 111951</strain>
    </source>
</reference>
<evidence type="ECO:0000259" key="10">
    <source>
        <dbReference type="Pfam" id="PF02880"/>
    </source>
</evidence>
<dbReference type="InterPro" id="IPR005846">
    <property type="entry name" value="A-D-PHexomutase_a/b/a-III"/>
</dbReference>
<dbReference type="SUPFAM" id="SSF55957">
    <property type="entry name" value="Phosphoglucomutase, C-terminal domain"/>
    <property type="match status" value="1"/>
</dbReference>
<dbReference type="InterPro" id="IPR016066">
    <property type="entry name" value="A-D-PHexomutase_CS"/>
</dbReference>
<dbReference type="RefSeq" id="WP_261592617.1">
    <property type="nucleotide sequence ID" value="NZ_CAMAPD010000005.1"/>
</dbReference>
<dbReference type="InterPro" id="IPR050060">
    <property type="entry name" value="Phosphoglucosamine_mutase"/>
</dbReference>
<evidence type="ECO:0000256" key="5">
    <source>
        <dbReference type="ARBA" id="ARBA00022842"/>
    </source>
</evidence>
<keyword evidence="5 7" id="KW-0460">Magnesium</keyword>
<evidence type="ECO:0000256" key="2">
    <source>
        <dbReference type="ARBA" id="ARBA00010231"/>
    </source>
</evidence>
<dbReference type="Pfam" id="PF02878">
    <property type="entry name" value="PGM_PMM_I"/>
    <property type="match status" value="1"/>
</dbReference>
<dbReference type="SUPFAM" id="SSF53738">
    <property type="entry name" value="Phosphoglucomutase, first 3 domains"/>
    <property type="match status" value="3"/>
</dbReference>
<keyword evidence="3" id="KW-0597">Phosphoprotein</keyword>